<dbReference type="PANTHER" id="PTHR15431">
    <property type="entry name" value="FGFR1 ONCOGENE PARTNER/LISH DOMAIN-CONTAINING PROTEIN"/>
    <property type="match status" value="1"/>
</dbReference>
<dbReference type="EMBL" id="LDAU01000214">
    <property type="protein sequence ID" value="KRW99350.1"/>
    <property type="molecule type" value="Genomic_DNA"/>
</dbReference>
<name>A0A0V0QAU5_PSEPJ</name>
<evidence type="ECO:0000256" key="6">
    <source>
        <dbReference type="ARBA" id="ARBA00023212"/>
    </source>
</evidence>
<organism evidence="9 10">
    <name type="scientific">Pseudocohnilembus persalinus</name>
    <name type="common">Ciliate</name>
    <dbReference type="NCBI Taxonomy" id="266149"/>
    <lineage>
        <taxon>Eukaryota</taxon>
        <taxon>Sar</taxon>
        <taxon>Alveolata</taxon>
        <taxon>Ciliophora</taxon>
        <taxon>Intramacronucleata</taxon>
        <taxon>Oligohymenophorea</taxon>
        <taxon>Scuticociliatia</taxon>
        <taxon>Philasterida</taxon>
        <taxon>Pseudocohnilembidae</taxon>
        <taxon>Pseudocohnilembus</taxon>
    </lineage>
</organism>
<sequence>MANIEDLKDVLKETLDDRGVLSEIRAKIRAEIFQTLNDQPSQKPKLSENNMIINELIREYLVYNDYQHSAAVFIPETGQNQGPQLNRQYIVEKLKIYQDQNTKDLPLLYGLVYGIKKQVEKDISNTQDLSKNTQFENKFPNQEETFGNSKNKGEAIFQ</sequence>
<keyword evidence="6" id="KW-0206">Cytoskeleton</keyword>
<evidence type="ECO:0000256" key="7">
    <source>
        <dbReference type="ARBA" id="ARBA00023273"/>
    </source>
</evidence>
<keyword evidence="10" id="KW-1185">Reference proteome</keyword>
<keyword evidence="5" id="KW-0970">Cilium biogenesis/degradation</keyword>
<comment type="subcellular location">
    <subcellularLocation>
        <location evidence="1">Cytoplasm</location>
        <location evidence="1">Cytoskeleton</location>
        <location evidence="1">Cilium basal body</location>
    </subcellularLocation>
    <subcellularLocation>
        <location evidence="2">Cytoplasm</location>
        <location evidence="2">Cytoskeleton</location>
        <location evidence="2">Microtubule organizing center</location>
        <location evidence="2">Centrosome</location>
    </subcellularLocation>
</comment>
<dbReference type="AlphaFoldDB" id="A0A0V0QAU5"/>
<evidence type="ECO:0000256" key="2">
    <source>
        <dbReference type="ARBA" id="ARBA00004300"/>
    </source>
</evidence>
<dbReference type="OMA" id="FRTIELH"/>
<protein>
    <recommendedName>
        <fullName evidence="8">FGFR1 oncogene partner (FOP) N-terminal dimerisation domain-containing protein</fullName>
    </recommendedName>
</protein>
<evidence type="ECO:0000313" key="9">
    <source>
        <dbReference type="EMBL" id="KRW99350.1"/>
    </source>
</evidence>
<dbReference type="InterPro" id="IPR006594">
    <property type="entry name" value="LisH"/>
</dbReference>
<reference evidence="9 10" key="1">
    <citation type="journal article" date="2015" name="Sci. Rep.">
        <title>Genome of the facultative scuticociliatosis pathogen Pseudocohnilembus persalinus provides insight into its virulence through horizontal gene transfer.</title>
        <authorList>
            <person name="Xiong J."/>
            <person name="Wang G."/>
            <person name="Cheng J."/>
            <person name="Tian M."/>
            <person name="Pan X."/>
            <person name="Warren A."/>
            <person name="Jiang C."/>
            <person name="Yuan D."/>
            <person name="Miao W."/>
        </authorList>
    </citation>
    <scope>NUCLEOTIDE SEQUENCE [LARGE SCALE GENOMIC DNA]</scope>
    <source>
        <strain evidence="9">36N120E</strain>
    </source>
</reference>
<keyword evidence="4" id="KW-0963">Cytoplasm</keyword>
<feature type="domain" description="FGFR1 oncogene partner (FOP) N-terminal dimerisation" evidence="8">
    <location>
        <begin position="51"/>
        <end position="112"/>
    </location>
</feature>
<dbReference type="OrthoDB" id="5970631at2759"/>
<dbReference type="SMART" id="SM00667">
    <property type="entry name" value="LisH"/>
    <property type="match status" value="1"/>
</dbReference>
<comment type="caution">
    <text evidence="9">The sequence shown here is derived from an EMBL/GenBank/DDBJ whole genome shotgun (WGS) entry which is preliminary data.</text>
</comment>
<dbReference type="Pfam" id="PF09398">
    <property type="entry name" value="FOP_dimer"/>
    <property type="match status" value="1"/>
</dbReference>
<comment type="similarity">
    <text evidence="3">Belongs to the CEP43 family.</text>
</comment>
<evidence type="ECO:0000256" key="1">
    <source>
        <dbReference type="ARBA" id="ARBA00004120"/>
    </source>
</evidence>
<dbReference type="InParanoid" id="A0A0V0QAU5"/>
<evidence type="ECO:0000256" key="5">
    <source>
        <dbReference type="ARBA" id="ARBA00022794"/>
    </source>
</evidence>
<keyword evidence="7" id="KW-0966">Cell projection</keyword>
<proteinExistence type="inferred from homology"/>
<evidence type="ECO:0000259" key="8">
    <source>
        <dbReference type="Pfam" id="PF09398"/>
    </source>
</evidence>
<dbReference type="PANTHER" id="PTHR15431:SF4">
    <property type="entry name" value="PROTEIN TONNEAU 1B"/>
    <property type="match status" value="1"/>
</dbReference>
<evidence type="ECO:0000313" key="10">
    <source>
        <dbReference type="Proteomes" id="UP000054937"/>
    </source>
</evidence>
<evidence type="ECO:0000256" key="3">
    <source>
        <dbReference type="ARBA" id="ARBA00005385"/>
    </source>
</evidence>
<dbReference type="Gene3D" id="1.20.960.40">
    <property type="match status" value="1"/>
</dbReference>
<dbReference type="GO" id="GO:0005813">
    <property type="term" value="C:centrosome"/>
    <property type="evidence" value="ECO:0007669"/>
    <property type="project" value="UniProtKB-SubCell"/>
</dbReference>
<accession>A0A0V0QAU5</accession>
<dbReference type="GO" id="GO:0034453">
    <property type="term" value="P:microtubule anchoring"/>
    <property type="evidence" value="ECO:0007669"/>
    <property type="project" value="InterPro"/>
</dbReference>
<dbReference type="Proteomes" id="UP000054937">
    <property type="component" value="Unassembled WGS sequence"/>
</dbReference>
<evidence type="ECO:0000256" key="4">
    <source>
        <dbReference type="ARBA" id="ARBA00022490"/>
    </source>
</evidence>
<dbReference type="PROSITE" id="PS50896">
    <property type="entry name" value="LISH"/>
    <property type="match status" value="1"/>
</dbReference>
<gene>
    <name evidence="9" type="ORF">PPERSA_02462</name>
</gene>
<dbReference type="InterPro" id="IPR018993">
    <property type="entry name" value="FOP_dimerisation-dom_N"/>
</dbReference>
<dbReference type="GO" id="GO:0030030">
    <property type="term" value="P:cell projection organization"/>
    <property type="evidence" value="ECO:0007669"/>
    <property type="project" value="UniProtKB-KW"/>
</dbReference>